<dbReference type="EMBL" id="JAASQJ010000002">
    <property type="protein sequence ID" value="NIJ53542.1"/>
    <property type="molecule type" value="Genomic_DNA"/>
</dbReference>
<keyword evidence="2" id="KW-1185">Reference proteome</keyword>
<comment type="caution">
    <text evidence="1">The sequence shown here is derived from an EMBL/GenBank/DDBJ whole genome shotgun (WGS) entry which is preliminary data.</text>
</comment>
<dbReference type="PROSITE" id="PS51257">
    <property type="entry name" value="PROKAR_LIPOPROTEIN"/>
    <property type="match status" value="1"/>
</dbReference>
<proteinExistence type="predicted"/>
<dbReference type="Proteomes" id="UP001179181">
    <property type="component" value="Unassembled WGS sequence"/>
</dbReference>
<evidence type="ECO:0000313" key="2">
    <source>
        <dbReference type="Proteomes" id="UP001179181"/>
    </source>
</evidence>
<name>A0ABX0UKZ1_9BACT</name>
<gene>
    <name evidence="1" type="ORF">FHS68_002712</name>
</gene>
<protein>
    <submittedName>
        <fullName evidence="1">Uncharacterized protein</fullName>
    </submittedName>
</protein>
<sequence>MKKPYLVRGKTSIILIIFGFLIMAGCEKDTNTPPSPPDPPDPPVNFVKLENRSVTPALVRSLVGFESLKITTLISSDDTLSDSKSFIYGAQPDGAALMKDPARDGYVMVCNHEGLFSVSRVFMNKELKPVKGEYILDAEGAQWRLCSATLATPAEHGFGPLFLTAGESGSESMTHAIDPLAPADKKNHSRTVPAFGKWNAENAVPLPKDAFPGKTVVLIGEDHADGQLVAYISDVVGDLVNGKLYALRRTNQESVETEMVKGQVYDVEFAPFDDVKNSTGMQLQTQTVEKKMIQFARVEDLDYRKGGNGAGREVYFTASGISQGDKVSPFAGKNMWGRVYHLKLNEGNPLKGQLKIAMDGEDKPGSFIVNPDNICVTKNYVYVQEDGDSHYQKNDHDGTIWQYNMGTKESKAMLQMHHRREDTAFDAKYNTTKNYALSTWEYGAMIDISNIIGIPETFMINLHIHTWQDERFKGADGSGLSTNKEGGQTVIVQGIKQ</sequence>
<accession>A0ABX0UKZ1</accession>
<organism evidence="1 2">
    <name type="scientific">Dyadobacter arcticus</name>
    <dbReference type="NCBI Taxonomy" id="1078754"/>
    <lineage>
        <taxon>Bacteria</taxon>
        <taxon>Pseudomonadati</taxon>
        <taxon>Bacteroidota</taxon>
        <taxon>Cytophagia</taxon>
        <taxon>Cytophagales</taxon>
        <taxon>Spirosomataceae</taxon>
        <taxon>Dyadobacter</taxon>
    </lineage>
</organism>
<reference evidence="1 2" key="1">
    <citation type="submission" date="2020-03" db="EMBL/GenBank/DDBJ databases">
        <title>Genomic Encyclopedia of Type Strains, Phase IV (KMG-IV): sequencing the most valuable type-strain genomes for metagenomic binning, comparative biology and taxonomic classification.</title>
        <authorList>
            <person name="Goeker M."/>
        </authorList>
    </citation>
    <scope>NUCLEOTIDE SEQUENCE [LARGE SCALE GENOMIC DNA]</scope>
    <source>
        <strain evidence="1 2">DSM 102865</strain>
    </source>
</reference>
<evidence type="ECO:0000313" key="1">
    <source>
        <dbReference type="EMBL" id="NIJ53542.1"/>
    </source>
</evidence>
<dbReference type="RefSeq" id="WP_167270729.1">
    <property type="nucleotide sequence ID" value="NZ_JAASQJ010000002.1"/>
</dbReference>